<gene>
    <name evidence="2" type="ORF">SJAV_11620</name>
</gene>
<dbReference type="EMBL" id="AP031322">
    <property type="protein sequence ID" value="BFH73218.1"/>
    <property type="molecule type" value="Genomic_DNA"/>
</dbReference>
<name>A0AAT9GQS2_9CREN</name>
<proteinExistence type="predicted"/>
<sequence>MSITTDELRKFLEEKIADLKKELEFYEYLLSLIEAEGYKGIVKGNKGSMDILKNNRGEILAEIYYMPPVMKINIKGKITINKIYANVLTKILESEKNRNKIDYDIMLDKDELREIIIKNVKDEIIYNKIKAALQSILERISY</sequence>
<feature type="coiled-coil region" evidence="1">
    <location>
        <begin position="9"/>
        <end position="36"/>
    </location>
</feature>
<organism evidence="2">
    <name type="scientific">Sulfurisphaera javensis</name>
    <dbReference type="NCBI Taxonomy" id="2049879"/>
    <lineage>
        <taxon>Archaea</taxon>
        <taxon>Thermoproteota</taxon>
        <taxon>Thermoprotei</taxon>
        <taxon>Sulfolobales</taxon>
        <taxon>Sulfolobaceae</taxon>
        <taxon>Sulfurisphaera</taxon>
    </lineage>
</organism>
<keyword evidence="1" id="KW-0175">Coiled coil</keyword>
<reference evidence="2" key="1">
    <citation type="submission" date="2024-03" db="EMBL/GenBank/DDBJ databases">
        <title>Complete genome sequence of Sulfurisphaera javensis strain KD-1.</title>
        <authorList>
            <person name="Sakai H."/>
            <person name="Nur N."/>
            <person name="Suwanto A."/>
            <person name="Kurosawa N."/>
        </authorList>
    </citation>
    <scope>NUCLEOTIDE SEQUENCE</scope>
    <source>
        <strain evidence="2">KD-1</strain>
    </source>
</reference>
<evidence type="ECO:0000256" key="1">
    <source>
        <dbReference type="SAM" id="Coils"/>
    </source>
</evidence>
<dbReference type="GeneID" id="92354092"/>
<dbReference type="RefSeq" id="WP_369611378.1">
    <property type="nucleotide sequence ID" value="NZ_AP031322.1"/>
</dbReference>
<dbReference type="AlphaFoldDB" id="A0AAT9GQS2"/>
<dbReference type="KEGG" id="sjv:SJAV_11620"/>
<accession>A0AAT9GQS2</accession>
<evidence type="ECO:0000313" key="2">
    <source>
        <dbReference type="EMBL" id="BFH73218.1"/>
    </source>
</evidence>
<protein>
    <submittedName>
        <fullName evidence="2">Uncharacterized protein</fullName>
    </submittedName>
</protein>